<dbReference type="Gene3D" id="3.40.50.300">
    <property type="entry name" value="P-loop containing nucleotide triphosphate hydrolases"/>
    <property type="match status" value="1"/>
</dbReference>
<dbReference type="InterPro" id="IPR006073">
    <property type="entry name" value="GTP-bd"/>
</dbReference>
<keyword evidence="6" id="KW-0547">Nucleotide-binding</keyword>
<evidence type="ECO:0000256" key="11">
    <source>
        <dbReference type="ARBA" id="ARBA00023136"/>
    </source>
</evidence>
<feature type="domain" description="FeoB-type G" evidence="12">
    <location>
        <begin position="4"/>
        <end position="166"/>
    </location>
</feature>
<dbReference type="InterPro" id="IPR050860">
    <property type="entry name" value="FeoB_GTPase"/>
</dbReference>
<dbReference type="InterPro" id="IPR027417">
    <property type="entry name" value="P-loop_NTPase"/>
</dbReference>
<name>X0UHD2_9ZZZZ</name>
<comment type="subcellular location">
    <subcellularLocation>
        <location evidence="1">Cell inner membrane</location>
        <topology evidence="1">Multi-pass membrane protein</topology>
    </subcellularLocation>
</comment>
<dbReference type="PRINTS" id="PR00326">
    <property type="entry name" value="GTP1OBG"/>
</dbReference>
<dbReference type="InterPro" id="IPR005225">
    <property type="entry name" value="Small_GTP-bd"/>
</dbReference>
<evidence type="ECO:0000256" key="9">
    <source>
        <dbReference type="ARBA" id="ARBA00023065"/>
    </source>
</evidence>
<evidence type="ECO:0000313" key="13">
    <source>
        <dbReference type="EMBL" id="GAG05159.1"/>
    </source>
</evidence>
<evidence type="ECO:0000256" key="5">
    <source>
        <dbReference type="ARBA" id="ARBA00022692"/>
    </source>
</evidence>
<proteinExistence type="predicted"/>
<dbReference type="GO" id="GO:0015093">
    <property type="term" value="F:ferrous iron transmembrane transporter activity"/>
    <property type="evidence" value="ECO:0007669"/>
    <property type="project" value="TreeGrafter"/>
</dbReference>
<comment type="caution">
    <text evidence="13">The sequence shown here is derived from an EMBL/GenBank/DDBJ whole genome shotgun (WGS) entry which is preliminary data.</text>
</comment>
<dbReference type="CDD" id="cd01879">
    <property type="entry name" value="FeoB"/>
    <property type="match status" value="1"/>
</dbReference>
<accession>X0UHD2</accession>
<dbReference type="NCBIfam" id="TIGR00231">
    <property type="entry name" value="small_GTP"/>
    <property type="match status" value="1"/>
</dbReference>
<keyword evidence="9" id="KW-0406">Ion transport</keyword>
<dbReference type="GO" id="GO:0005886">
    <property type="term" value="C:plasma membrane"/>
    <property type="evidence" value="ECO:0007669"/>
    <property type="project" value="UniProtKB-SubCell"/>
</dbReference>
<evidence type="ECO:0000256" key="3">
    <source>
        <dbReference type="ARBA" id="ARBA00022475"/>
    </source>
</evidence>
<evidence type="ECO:0000256" key="4">
    <source>
        <dbReference type="ARBA" id="ARBA00022519"/>
    </source>
</evidence>
<evidence type="ECO:0000256" key="10">
    <source>
        <dbReference type="ARBA" id="ARBA00023134"/>
    </source>
</evidence>
<keyword evidence="11" id="KW-0472">Membrane</keyword>
<reference evidence="13" key="1">
    <citation type="journal article" date="2014" name="Front. Microbiol.">
        <title>High frequency of phylogenetically diverse reductive dehalogenase-homologous genes in deep subseafloor sedimentary metagenomes.</title>
        <authorList>
            <person name="Kawai M."/>
            <person name="Futagami T."/>
            <person name="Toyoda A."/>
            <person name="Takaki Y."/>
            <person name="Nishi S."/>
            <person name="Hori S."/>
            <person name="Arai W."/>
            <person name="Tsubouchi T."/>
            <person name="Morono Y."/>
            <person name="Uchiyama I."/>
            <person name="Ito T."/>
            <person name="Fujiyama A."/>
            <person name="Inagaki F."/>
            <person name="Takami H."/>
        </authorList>
    </citation>
    <scope>NUCLEOTIDE SEQUENCE</scope>
    <source>
        <strain evidence="13">Expedition CK06-06</strain>
    </source>
</reference>
<protein>
    <recommendedName>
        <fullName evidence="12">FeoB-type G domain-containing protein</fullName>
    </recommendedName>
</protein>
<gene>
    <name evidence="13" type="ORF">S01H1_42244</name>
</gene>
<dbReference type="Pfam" id="PF02421">
    <property type="entry name" value="FeoB_N"/>
    <property type="match status" value="1"/>
</dbReference>
<evidence type="ECO:0000256" key="8">
    <source>
        <dbReference type="ARBA" id="ARBA00023004"/>
    </source>
</evidence>
<dbReference type="PANTHER" id="PTHR43185:SF1">
    <property type="entry name" value="FE(2+) TRANSPORTER FEOB"/>
    <property type="match status" value="1"/>
</dbReference>
<keyword evidence="4" id="KW-0997">Cell inner membrane</keyword>
<dbReference type="FunFam" id="3.40.50.300:FF:000426">
    <property type="entry name" value="Ferrous iron transport protein B"/>
    <property type="match status" value="1"/>
</dbReference>
<keyword evidence="8" id="KW-0408">Iron</keyword>
<feature type="non-terminal residue" evidence="13">
    <location>
        <position position="204"/>
    </location>
</feature>
<dbReference type="GO" id="GO:0005525">
    <property type="term" value="F:GTP binding"/>
    <property type="evidence" value="ECO:0007669"/>
    <property type="project" value="UniProtKB-KW"/>
</dbReference>
<evidence type="ECO:0000256" key="2">
    <source>
        <dbReference type="ARBA" id="ARBA00022448"/>
    </source>
</evidence>
<dbReference type="AlphaFoldDB" id="X0UHD2"/>
<keyword evidence="7" id="KW-1133">Transmembrane helix</keyword>
<dbReference type="PANTHER" id="PTHR43185">
    <property type="entry name" value="FERROUS IRON TRANSPORT PROTEIN B"/>
    <property type="match status" value="1"/>
</dbReference>
<evidence type="ECO:0000256" key="6">
    <source>
        <dbReference type="ARBA" id="ARBA00022741"/>
    </source>
</evidence>
<organism evidence="13">
    <name type="scientific">marine sediment metagenome</name>
    <dbReference type="NCBI Taxonomy" id="412755"/>
    <lineage>
        <taxon>unclassified sequences</taxon>
        <taxon>metagenomes</taxon>
        <taxon>ecological metagenomes</taxon>
    </lineage>
</organism>
<dbReference type="SUPFAM" id="SSF52540">
    <property type="entry name" value="P-loop containing nucleoside triphosphate hydrolases"/>
    <property type="match status" value="1"/>
</dbReference>
<sequence>MDKKIKVALAGNPNSGKTSIFNMLTGARQHVGNYPGVTVEKKEGVCKYKGYEITIVDLPGTYSLTAYSIEELVARNFITEEQPDVVVDIVDSSNIERNLYLATQLIEMNMPLVLAFNMSDIAEQKGLQFDTEQLSRLLEAMIVPTVGNKGKGKIELLDAIVETSRQDKRQRTHKISFGEEIEQELAEIQTLINDKEQQLAEKYG</sequence>
<evidence type="ECO:0000259" key="12">
    <source>
        <dbReference type="PROSITE" id="PS51711"/>
    </source>
</evidence>
<dbReference type="InterPro" id="IPR030389">
    <property type="entry name" value="G_FEOB_dom"/>
</dbReference>
<evidence type="ECO:0000256" key="7">
    <source>
        <dbReference type="ARBA" id="ARBA00022989"/>
    </source>
</evidence>
<keyword evidence="2" id="KW-0813">Transport</keyword>
<evidence type="ECO:0000256" key="1">
    <source>
        <dbReference type="ARBA" id="ARBA00004429"/>
    </source>
</evidence>
<dbReference type="EMBL" id="BARS01026842">
    <property type="protein sequence ID" value="GAG05159.1"/>
    <property type="molecule type" value="Genomic_DNA"/>
</dbReference>
<keyword evidence="10" id="KW-0342">GTP-binding</keyword>
<keyword evidence="5" id="KW-0812">Transmembrane</keyword>
<dbReference type="PROSITE" id="PS51711">
    <property type="entry name" value="G_FEOB"/>
    <property type="match status" value="1"/>
</dbReference>
<keyword evidence="3" id="KW-1003">Cell membrane</keyword>